<evidence type="ECO:0000259" key="1">
    <source>
        <dbReference type="Pfam" id="PF09983"/>
    </source>
</evidence>
<dbReference type="Pfam" id="PF11795">
    <property type="entry name" value="DUF3322"/>
    <property type="match status" value="1"/>
</dbReference>
<evidence type="ECO:0000313" key="4">
    <source>
        <dbReference type="Proteomes" id="UP000633601"/>
    </source>
</evidence>
<evidence type="ECO:0008006" key="5">
    <source>
        <dbReference type="Google" id="ProtNLM"/>
    </source>
</evidence>
<dbReference type="InterPro" id="IPR024537">
    <property type="entry name" value="DUF3322"/>
</dbReference>
<dbReference type="PIRSF" id="PIRSF028408">
    <property type="entry name" value="UCP028408"/>
    <property type="match status" value="1"/>
</dbReference>
<dbReference type="Pfam" id="PF09983">
    <property type="entry name" value="JetD_C"/>
    <property type="match status" value="1"/>
</dbReference>
<evidence type="ECO:0000259" key="2">
    <source>
        <dbReference type="Pfam" id="PF11795"/>
    </source>
</evidence>
<gene>
    <name evidence="3" type="ORF">H9640_16185</name>
</gene>
<protein>
    <recommendedName>
        <fullName evidence="5">DUF3322 and DUF2220 domain-containing protein</fullName>
    </recommendedName>
</protein>
<accession>A0ABR8V5N0</accession>
<keyword evidence="4" id="KW-1185">Reference proteome</keyword>
<feature type="domain" description="DUF3322" evidence="2">
    <location>
        <begin position="9"/>
        <end position="162"/>
    </location>
</feature>
<dbReference type="InterPro" id="IPR014544">
    <property type="entry name" value="UCP028408"/>
</dbReference>
<reference evidence="3 4" key="1">
    <citation type="submission" date="2020-08" db="EMBL/GenBank/DDBJ databases">
        <title>A Genomic Blueprint of the Chicken Gut Microbiome.</title>
        <authorList>
            <person name="Gilroy R."/>
            <person name="Ravi A."/>
            <person name="Getino M."/>
            <person name="Pursley I."/>
            <person name="Horton D.L."/>
            <person name="Alikhan N.-F."/>
            <person name="Baker D."/>
            <person name="Gharbi K."/>
            <person name="Hall N."/>
            <person name="Watson M."/>
            <person name="Adriaenssens E.M."/>
            <person name="Foster-Nyarko E."/>
            <person name="Jarju S."/>
            <person name="Secka A."/>
            <person name="Antonio M."/>
            <person name="Oren A."/>
            <person name="Chaudhuri R."/>
            <person name="La Ragione R.M."/>
            <person name="Hildebrand F."/>
            <person name="Pallen M.J."/>
        </authorList>
    </citation>
    <scope>NUCLEOTIDE SEQUENCE [LARGE SCALE GENOMIC DNA]</scope>
    <source>
        <strain evidence="3 4">Sa2CUA8</strain>
    </source>
</reference>
<proteinExistence type="predicted"/>
<feature type="domain" description="Wadjet protein JetD C-terminal" evidence="1">
    <location>
        <begin position="186"/>
        <end position="364"/>
    </location>
</feature>
<evidence type="ECO:0000313" key="3">
    <source>
        <dbReference type="EMBL" id="MBD8000091.1"/>
    </source>
</evidence>
<organism evidence="3 4">
    <name type="scientific">Oerskovia gallyi</name>
    <dbReference type="NCBI Taxonomy" id="2762226"/>
    <lineage>
        <taxon>Bacteria</taxon>
        <taxon>Bacillati</taxon>
        <taxon>Actinomycetota</taxon>
        <taxon>Actinomycetes</taxon>
        <taxon>Micrococcales</taxon>
        <taxon>Cellulomonadaceae</taxon>
        <taxon>Oerskovia</taxon>
    </lineage>
</organism>
<dbReference type="RefSeq" id="WP_191791810.1">
    <property type="nucleotide sequence ID" value="NZ_JACSQE010000014.1"/>
</dbReference>
<comment type="caution">
    <text evidence="3">The sequence shown here is derived from an EMBL/GenBank/DDBJ whole genome shotgun (WGS) entry which is preliminary data.</text>
</comment>
<dbReference type="Proteomes" id="UP000633601">
    <property type="component" value="Unassembled WGS sequence"/>
</dbReference>
<sequence>MRYFNGGGFVPEMPIARPSAAEIGPLFGEVQAWVAQWSSASCVVVDWKTVSSKVVGAQSLPVRVRWETFAELFQFLGREREVREIERLLEITNETLPEVQDWARLNVSLIARHANSWVSSLRVARWVVDHPSVEVFMRQINPPGVDTKFLEKNRSLVAKLLDQALPSDRVRDEYGVKEFELRYLLKRKHTYARMRILDQSDPSISGYFGPFTEMIVRSSELDEHPPAATRVLVVENEVTFLSLGHVPGSIAMLGNGYALSGLRAASWLKGVEVAYWGDVDTHGFRILDYFRKEVPNVRSLMMDRSTIEHHRDWWKREDSPATSELEHLTTSEQAAYRRIVDDKWAPHLRLEQEHLEPEFVHRALRAWVALSDEQHGAVH</sequence>
<dbReference type="InterPro" id="IPR024534">
    <property type="entry name" value="JetD_C"/>
</dbReference>
<name>A0ABR8V5N0_9CELL</name>
<dbReference type="EMBL" id="JACSQE010000014">
    <property type="protein sequence ID" value="MBD8000091.1"/>
    <property type="molecule type" value="Genomic_DNA"/>
</dbReference>